<feature type="non-terminal residue" evidence="1">
    <location>
        <position position="1"/>
    </location>
</feature>
<sequence length="69" mass="7480">IRSGPDLQWKCSAPLRSPEVLGEACADHGVKPRDKCGRQTQTTLQFIQRTTQSPGRSFSTCGSGFTGQL</sequence>
<gene>
    <name evidence="1" type="ORF">AMECASPLE_017443</name>
</gene>
<evidence type="ECO:0000313" key="1">
    <source>
        <dbReference type="EMBL" id="MEQ2295720.1"/>
    </source>
</evidence>
<comment type="caution">
    <text evidence="1">The sequence shown here is derived from an EMBL/GenBank/DDBJ whole genome shotgun (WGS) entry which is preliminary data.</text>
</comment>
<organism evidence="1 2">
    <name type="scientific">Ameca splendens</name>
    <dbReference type="NCBI Taxonomy" id="208324"/>
    <lineage>
        <taxon>Eukaryota</taxon>
        <taxon>Metazoa</taxon>
        <taxon>Chordata</taxon>
        <taxon>Craniata</taxon>
        <taxon>Vertebrata</taxon>
        <taxon>Euteleostomi</taxon>
        <taxon>Actinopterygii</taxon>
        <taxon>Neopterygii</taxon>
        <taxon>Teleostei</taxon>
        <taxon>Neoteleostei</taxon>
        <taxon>Acanthomorphata</taxon>
        <taxon>Ovalentaria</taxon>
        <taxon>Atherinomorphae</taxon>
        <taxon>Cyprinodontiformes</taxon>
        <taxon>Goodeidae</taxon>
        <taxon>Ameca</taxon>
    </lineage>
</organism>
<accession>A0ABV0YPD1</accession>
<evidence type="ECO:0000313" key="2">
    <source>
        <dbReference type="Proteomes" id="UP001469553"/>
    </source>
</evidence>
<keyword evidence="2" id="KW-1185">Reference proteome</keyword>
<protein>
    <submittedName>
        <fullName evidence="1">Uncharacterized protein</fullName>
    </submittedName>
</protein>
<proteinExistence type="predicted"/>
<reference evidence="1 2" key="1">
    <citation type="submission" date="2021-06" db="EMBL/GenBank/DDBJ databases">
        <authorList>
            <person name="Palmer J.M."/>
        </authorList>
    </citation>
    <scope>NUCLEOTIDE SEQUENCE [LARGE SCALE GENOMIC DNA]</scope>
    <source>
        <strain evidence="1 2">AS_MEX2019</strain>
        <tissue evidence="1">Muscle</tissue>
    </source>
</reference>
<name>A0ABV0YPD1_9TELE</name>
<dbReference type="Proteomes" id="UP001469553">
    <property type="component" value="Unassembled WGS sequence"/>
</dbReference>
<dbReference type="EMBL" id="JAHRIP010038928">
    <property type="protein sequence ID" value="MEQ2295720.1"/>
    <property type="molecule type" value="Genomic_DNA"/>
</dbReference>